<gene>
    <name evidence="4" type="ORF">ERS852582_02702</name>
</gene>
<feature type="domain" description="HTH tetR-type" evidence="3">
    <location>
        <begin position="11"/>
        <end position="71"/>
    </location>
</feature>
<name>A0A173VC19_9FIRM</name>
<dbReference type="InterPro" id="IPR001647">
    <property type="entry name" value="HTH_TetR"/>
</dbReference>
<dbReference type="Pfam" id="PF00440">
    <property type="entry name" value="TetR_N"/>
    <property type="match status" value="1"/>
</dbReference>
<evidence type="ECO:0000256" key="2">
    <source>
        <dbReference type="PROSITE-ProRule" id="PRU00335"/>
    </source>
</evidence>
<evidence type="ECO:0000259" key="3">
    <source>
        <dbReference type="PROSITE" id="PS50977"/>
    </source>
</evidence>
<dbReference type="AlphaFoldDB" id="A0A173VC19"/>
<reference evidence="4 5" key="1">
    <citation type="submission" date="2015-09" db="EMBL/GenBank/DDBJ databases">
        <authorList>
            <consortium name="Pathogen Informatics"/>
        </authorList>
    </citation>
    <scope>NUCLEOTIDE SEQUENCE [LARGE SCALE GENOMIC DNA]</scope>
    <source>
        <strain evidence="4 5">2789STDY5834970</strain>
    </source>
</reference>
<dbReference type="InterPro" id="IPR050624">
    <property type="entry name" value="HTH-type_Tx_Regulator"/>
</dbReference>
<dbReference type="GO" id="GO:0003677">
    <property type="term" value="F:DNA binding"/>
    <property type="evidence" value="ECO:0007669"/>
    <property type="project" value="UniProtKB-UniRule"/>
</dbReference>
<feature type="DNA-binding region" description="H-T-H motif" evidence="2">
    <location>
        <begin position="34"/>
        <end position="53"/>
    </location>
</feature>
<proteinExistence type="predicted"/>
<dbReference type="InterPro" id="IPR009057">
    <property type="entry name" value="Homeodomain-like_sf"/>
</dbReference>
<dbReference type="PANTHER" id="PTHR43479">
    <property type="entry name" value="ACREF/ENVCD OPERON REPRESSOR-RELATED"/>
    <property type="match status" value="1"/>
</dbReference>
<dbReference type="PANTHER" id="PTHR43479:SF11">
    <property type="entry name" value="ACREF_ENVCD OPERON REPRESSOR-RELATED"/>
    <property type="match status" value="1"/>
</dbReference>
<dbReference type="RefSeq" id="WP_055186982.1">
    <property type="nucleotide sequence ID" value="NZ_CYXN01000043.1"/>
</dbReference>
<evidence type="ECO:0000256" key="1">
    <source>
        <dbReference type="ARBA" id="ARBA00023125"/>
    </source>
</evidence>
<dbReference type="OrthoDB" id="9812484at2"/>
<protein>
    <submittedName>
        <fullName evidence="4">Division inhibitor protein</fullName>
    </submittedName>
</protein>
<dbReference type="Proteomes" id="UP000095649">
    <property type="component" value="Unassembled WGS sequence"/>
</dbReference>
<evidence type="ECO:0000313" key="5">
    <source>
        <dbReference type="Proteomes" id="UP000095649"/>
    </source>
</evidence>
<keyword evidence="1 2" id="KW-0238">DNA-binding</keyword>
<accession>A0A173VC19</accession>
<dbReference type="EMBL" id="CYXN01000043">
    <property type="protein sequence ID" value="CUN23807.1"/>
    <property type="molecule type" value="Genomic_DNA"/>
</dbReference>
<dbReference type="SUPFAM" id="SSF46689">
    <property type="entry name" value="Homeodomain-like"/>
    <property type="match status" value="1"/>
</dbReference>
<dbReference type="Gene3D" id="1.10.357.10">
    <property type="entry name" value="Tetracycline Repressor, domain 2"/>
    <property type="match status" value="1"/>
</dbReference>
<dbReference type="PROSITE" id="PS50977">
    <property type="entry name" value="HTH_TETR_2"/>
    <property type="match status" value="1"/>
</dbReference>
<evidence type="ECO:0000313" key="4">
    <source>
        <dbReference type="EMBL" id="CUN23807.1"/>
    </source>
</evidence>
<organism evidence="4 5">
    <name type="scientific">Faecalibacterium prausnitzii</name>
    <dbReference type="NCBI Taxonomy" id="853"/>
    <lineage>
        <taxon>Bacteria</taxon>
        <taxon>Bacillati</taxon>
        <taxon>Bacillota</taxon>
        <taxon>Clostridia</taxon>
        <taxon>Eubacteriales</taxon>
        <taxon>Oscillospiraceae</taxon>
        <taxon>Faecalibacterium</taxon>
    </lineage>
</organism>
<sequence>MPIAFTAEERTVLTRQLLESARCFVKEQSARKVTVEQLTDSVGISKGAFYLFYPSKEHLFYALLRQMHTELYGPAMELLEQPKGTPAQQLTCAILEGCRALDESGLCRFWEQDAPEILCAIPSEERRAQQEQEYAVFHRFLAQNKAADIPEEQAMNALRSLILTVPMRKKLGEDYPQILLWMAQGICAQIFG</sequence>